<feature type="signal peptide" evidence="1">
    <location>
        <begin position="1"/>
        <end position="22"/>
    </location>
</feature>
<evidence type="ECO:0000313" key="4">
    <source>
        <dbReference type="RefSeq" id="XP_015191518.1"/>
    </source>
</evidence>
<sequence length="278" mass="32785">MRPNSLECFMFFLFLIVSGGESTSVRDNLFHENDLVSSTNSNKSPLSIISPIDYPDKLHSCLYVPPDLPPCQFIRNTNTQRFYRSINYDNINSNIESNYKGHFTVYSLQGCLPSRLPFRMMLCKSKDLLEKATKIWKLYPFKIEDDETIESTFIFPQFDVNQWSKSMRLLREEKHKQKRSSEQDDLFKTNEELLSSSSMISFDNDHNDLIKSLPSSSLFEDNSTNFLTNDRKRRRRRRKKCDKLNRREIRRGSEFPYSKSIPFDIKKLSLSGRLSKFF</sequence>
<evidence type="ECO:0000256" key="1">
    <source>
        <dbReference type="SAM" id="SignalP"/>
    </source>
</evidence>
<evidence type="ECO:0000313" key="3">
    <source>
        <dbReference type="RefSeq" id="XP_015191509.1"/>
    </source>
</evidence>
<keyword evidence="1" id="KW-0732">Signal</keyword>
<name>A0ABM1JGC1_POLDO</name>
<feature type="chain" id="PRO_5045022568" evidence="1">
    <location>
        <begin position="23"/>
        <end position="278"/>
    </location>
</feature>
<dbReference type="RefSeq" id="XP_015191518.1">
    <property type="nucleotide sequence ID" value="XM_015336032.1"/>
</dbReference>
<dbReference type="GeneID" id="107074513"/>
<organism evidence="2 3">
    <name type="scientific">Polistes dominula</name>
    <name type="common">European paper wasp</name>
    <name type="synonym">Vespa dominula</name>
    <dbReference type="NCBI Taxonomy" id="743375"/>
    <lineage>
        <taxon>Eukaryota</taxon>
        <taxon>Metazoa</taxon>
        <taxon>Ecdysozoa</taxon>
        <taxon>Arthropoda</taxon>
        <taxon>Hexapoda</taxon>
        <taxon>Insecta</taxon>
        <taxon>Pterygota</taxon>
        <taxon>Neoptera</taxon>
        <taxon>Endopterygota</taxon>
        <taxon>Hymenoptera</taxon>
        <taxon>Apocrita</taxon>
        <taxon>Aculeata</taxon>
        <taxon>Vespoidea</taxon>
        <taxon>Vespidae</taxon>
        <taxon>Polistinae</taxon>
        <taxon>Polistini</taxon>
        <taxon>Polistes</taxon>
    </lineage>
</organism>
<gene>
    <name evidence="3 4" type="primary">LOC107074513</name>
</gene>
<keyword evidence="2" id="KW-1185">Reference proteome</keyword>
<dbReference type="RefSeq" id="XP_015191509.1">
    <property type="nucleotide sequence ID" value="XM_015336023.1"/>
</dbReference>
<evidence type="ECO:0000313" key="2">
    <source>
        <dbReference type="Proteomes" id="UP000694924"/>
    </source>
</evidence>
<protein>
    <submittedName>
        <fullName evidence="3 4">Uncharacterized protein LOC107074513</fullName>
    </submittedName>
</protein>
<proteinExistence type="predicted"/>
<accession>A0ABM1JGC1</accession>
<reference evidence="3 4" key="1">
    <citation type="submission" date="2025-05" db="UniProtKB">
        <authorList>
            <consortium name="RefSeq"/>
        </authorList>
    </citation>
    <scope>IDENTIFICATION</scope>
    <source>
        <tissue evidence="3 4">Whole body</tissue>
    </source>
</reference>
<dbReference type="Proteomes" id="UP000694924">
    <property type="component" value="Unplaced"/>
</dbReference>